<accession>A0ACC2NTS6</accession>
<name>A0ACC2NTS6_9HYME</name>
<proteinExistence type="predicted"/>
<keyword evidence="2" id="KW-1185">Reference proteome</keyword>
<dbReference type="Proteomes" id="UP001239111">
    <property type="component" value="Chromosome 3"/>
</dbReference>
<dbReference type="EMBL" id="CM056743">
    <property type="protein sequence ID" value="KAJ8674489.1"/>
    <property type="molecule type" value="Genomic_DNA"/>
</dbReference>
<evidence type="ECO:0000313" key="2">
    <source>
        <dbReference type="Proteomes" id="UP001239111"/>
    </source>
</evidence>
<evidence type="ECO:0000313" key="1">
    <source>
        <dbReference type="EMBL" id="KAJ8674489.1"/>
    </source>
</evidence>
<sequence length="207" mass="23935">MMSPEKNANKLAHKLSNYESKNKCREHVSTHLVKQDCRNSEDTDENEEESRQMIRNLENHEQCLVIDYDLQNPYLLTPKAKHNRSTDKKSPICFFEKILDKSAGQHINLRCLVSKVQKPREMNVLKKLMKVQQIEVVDKNANEAKLMLWNKACEKYHTILKNNTFITIKNGKIGTFHGKIVINITSSTAIKKTFKRTSGAHESEVPE</sequence>
<comment type="caution">
    <text evidence="1">The sequence shown here is derived from an EMBL/GenBank/DDBJ whole genome shotgun (WGS) entry which is preliminary data.</text>
</comment>
<gene>
    <name evidence="1" type="ORF">QAD02_005751</name>
</gene>
<organism evidence="1 2">
    <name type="scientific">Eretmocerus hayati</name>
    <dbReference type="NCBI Taxonomy" id="131215"/>
    <lineage>
        <taxon>Eukaryota</taxon>
        <taxon>Metazoa</taxon>
        <taxon>Ecdysozoa</taxon>
        <taxon>Arthropoda</taxon>
        <taxon>Hexapoda</taxon>
        <taxon>Insecta</taxon>
        <taxon>Pterygota</taxon>
        <taxon>Neoptera</taxon>
        <taxon>Endopterygota</taxon>
        <taxon>Hymenoptera</taxon>
        <taxon>Apocrita</taxon>
        <taxon>Proctotrupomorpha</taxon>
        <taxon>Chalcidoidea</taxon>
        <taxon>Aphelinidae</taxon>
        <taxon>Aphelininae</taxon>
        <taxon>Eretmocerus</taxon>
    </lineage>
</organism>
<protein>
    <submittedName>
        <fullName evidence="1">Uncharacterized protein</fullName>
    </submittedName>
</protein>
<reference evidence="1" key="1">
    <citation type="submission" date="2023-04" db="EMBL/GenBank/DDBJ databases">
        <title>A chromosome-level genome assembly of the parasitoid wasp Eretmocerus hayati.</title>
        <authorList>
            <person name="Zhong Y."/>
            <person name="Liu S."/>
            <person name="Liu Y."/>
        </authorList>
    </citation>
    <scope>NUCLEOTIDE SEQUENCE</scope>
    <source>
        <strain evidence="1">ZJU_SS_LIU_2023</strain>
    </source>
</reference>